<dbReference type="Gene3D" id="1.25.40.10">
    <property type="entry name" value="Tetratricopeptide repeat domain"/>
    <property type="match status" value="1"/>
</dbReference>
<evidence type="ECO:0000313" key="3">
    <source>
        <dbReference type="Proteomes" id="UP000245137"/>
    </source>
</evidence>
<organism evidence="2 3">
    <name type="scientific">Methylosinus sporium</name>
    <dbReference type="NCBI Taxonomy" id="428"/>
    <lineage>
        <taxon>Bacteria</taxon>
        <taxon>Pseudomonadati</taxon>
        <taxon>Pseudomonadota</taxon>
        <taxon>Alphaproteobacteria</taxon>
        <taxon>Hyphomicrobiales</taxon>
        <taxon>Methylocystaceae</taxon>
        <taxon>Methylosinus</taxon>
    </lineage>
</organism>
<dbReference type="InterPro" id="IPR011990">
    <property type="entry name" value="TPR-like_helical_dom_sf"/>
</dbReference>
<keyword evidence="1" id="KW-0812">Transmembrane</keyword>
<dbReference type="EMBL" id="PUIV01000015">
    <property type="protein sequence ID" value="PWB93813.1"/>
    <property type="molecule type" value="Genomic_DNA"/>
</dbReference>
<dbReference type="Proteomes" id="UP000245137">
    <property type="component" value="Unassembled WGS sequence"/>
</dbReference>
<gene>
    <name evidence="2" type="ORF">C5689_11075</name>
</gene>
<dbReference type="SUPFAM" id="SSF48452">
    <property type="entry name" value="TPR-like"/>
    <property type="match status" value="1"/>
</dbReference>
<feature type="transmembrane region" description="Helical" evidence="1">
    <location>
        <begin position="30"/>
        <end position="49"/>
    </location>
</feature>
<dbReference type="Pfam" id="PF13432">
    <property type="entry name" value="TPR_16"/>
    <property type="match status" value="1"/>
</dbReference>
<keyword evidence="3" id="KW-1185">Reference proteome</keyword>
<evidence type="ECO:0000313" key="2">
    <source>
        <dbReference type="EMBL" id="PWB93813.1"/>
    </source>
</evidence>
<proteinExistence type="predicted"/>
<reference evidence="2 3" key="1">
    <citation type="journal article" date="2018" name="Appl. Microbiol. Biotechnol.">
        <title>Co-cultivation of the strictly anaerobic methanogen Methanosarcina barkeri with aerobic methanotrophs in an oxygen-limited membrane bioreactor.</title>
        <authorList>
            <person name="In 't Zandt M.H."/>
            <person name="van den Bosch T.J.M."/>
            <person name="Rijkers R."/>
            <person name="van Kessel M.A.H.J."/>
            <person name="Jetten M.S.M."/>
            <person name="Welte C.U."/>
        </authorList>
    </citation>
    <scope>NUCLEOTIDE SEQUENCE [LARGE SCALE GENOMIC DNA]</scope>
    <source>
        <strain evidence="2 3">DSM 17706</strain>
    </source>
</reference>
<dbReference type="AlphaFoldDB" id="A0A2U1SQE5"/>
<evidence type="ECO:0000256" key="1">
    <source>
        <dbReference type="SAM" id="Phobius"/>
    </source>
</evidence>
<keyword evidence="1" id="KW-0472">Membrane</keyword>
<name>A0A2U1SQE5_METSR</name>
<accession>A0A2U1SQE5</accession>
<comment type="caution">
    <text evidence="2">The sequence shown here is derived from an EMBL/GenBank/DDBJ whole genome shotgun (WGS) entry which is preliminary data.</text>
</comment>
<keyword evidence="1" id="KW-1133">Transmembrane helix</keyword>
<sequence>MSTRTFWDLTMEIDRGDRIAPPPSPEKSRLWIGVVAAVAGALGLAVVVAPEFGDFLRREAYTAANAVGAPTPADEFAPVYARLEMEPLRARLVASPKISTQLAKLLREPCDKRAITALAEALIAEGEERVAARSFGGFAAACPDSAMEKGRAGELFLRIGDADTALKIADALISEQPIYADFHYLRARALFAAKRYDAAIGEYKTTIELFHDRAKVHERVFVDLANAYVAVGKPCDAAFTLFSWIALDPPRRGTPGARKRVEEYGALGCRKLPAFDEPKGL</sequence>
<protein>
    <submittedName>
        <fullName evidence="2">Uncharacterized protein</fullName>
    </submittedName>
</protein>